<sequence>MAIAGGDHASDEGGSDGAHAGGQDPEAAGGGSNVHRFVHSQKGR</sequence>
<gene>
    <name evidence="2" type="ORF">UFOPK2624_01282</name>
    <name evidence="3" type="ORF">UFOPK2969_00535</name>
</gene>
<dbReference type="AlphaFoldDB" id="A0A6J6QT81"/>
<feature type="region of interest" description="Disordered" evidence="1">
    <location>
        <begin position="1"/>
        <end position="44"/>
    </location>
</feature>
<accession>A0A6J6QT81</accession>
<organism evidence="2">
    <name type="scientific">freshwater metagenome</name>
    <dbReference type="NCBI Taxonomy" id="449393"/>
    <lineage>
        <taxon>unclassified sequences</taxon>
        <taxon>metagenomes</taxon>
        <taxon>ecological metagenomes</taxon>
    </lineage>
</organism>
<evidence type="ECO:0000256" key="1">
    <source>
        <dbReference type="SAM" id="MobiDB-lite"/>
    </source>
</evidence>
<dbReference type="EMBL" id="CAEZXY010000063">
    <property type="protein sequence ID" value="CAB4714016.1"/>
    <property type="molecule type" value="Genomic_DNA"/>
</dbReference>
<name>A0A6J6QT81_9ZZZZ</name>
<protein>
    <submittedName>
        <fullName evidence="2">Unannotated protein</fullName>
    </submittedName>
</protein>
<reference evidence="2" key="1">
    <citation type="submission" date="2020-05" db="EMBL/GenBank/DDBJ databases">
        <authorList>
            <person name="Chiriac C."/>
            <person name="Salcher M."/>
            <person name="Ghai R."/>
            <person name="Kavagutti S V."/>
        </authorList>
    </citation>
    <scope>NUCLEOTIDE SEQUENCE</scope>
</reference>
<evidence type="ECO:0000313" key="3">
    <source>
        <dbReference type="EMBL" id="CAB4787873.1"/>
    </source>
</evidence>
<dbReference type="EMBL" id="CAFAAD010000027">
    <property type="protein sequence ID" value="CAB4787873.1"/>
    <property type="molecule type" value="Genomic_DNA"/>
</dbReference>
<evidence type="ECO:0000313" key="2">
    <source>
        <dbReference type="EMBL" id="CAB4714016.1"/>
    </source>
</evidence>
<proteinExistence type="predicted"/>